<keyword evidence="2" id="KW-0560">Oxidoreductase</keyword>
<dbReference type="AlphaFoldDB" id="A0A401KQ59"/>
<organism evidence="4 5">
    <name type="scientific">Aspergillus awamori</name>
    <name type="common">Black koji mold</name>
    <dbReference type="NCBI Taxonomy" id="105351"/>
    <lineage>
        <taxon>Eukaryota</taxon>
        <taxon>Fungi</taxon>
        <taxon>Dikarya</taxon>
        <taxon>Ascomycota</taxon>
        <taxon>Pezizomycotina</taxon>
        <taxon>Eurotiomycetes</taxon>
        <taxon>Eurotiomycetidae</taxon>
        <taxon>Eurotiales</taxon>
        <taxon>Aspergillaceae</taxon>
        <taxon>Aspergillus</taxon>
    </lineage>
</organism>
<dbReference type="InterPro" id="IPR051609">
    <property type="entry name" value="NmrA/Isoflavone_reductase-like"/>
</dbReference>
<evidence type="ECO:0000256" key="2">
    <source>
        <dbReference type="ARBA" id="ARBA00023002"/>
    </source>
</evidence>
<dbReference type="InterPro" id="IPR008030">
    <property type="entry name" value="NmrA-like"/>
</dbReference>
<dbReference type="Gene3D" id="3.30.530.20">
    <property type="match status" value="1"/>
</dbReference>
<keyword evidence="5" id="KW-1185">Reference proteome</keyword>
<proteinExistence type="predicted"/>
<evidence type="ECO:0000313" key="4">
    <source>
        <dbReference type="EMBL" id="GCB21401.1"/>
    </source>
</evidence>
<dbReference type="GO" id="GO:0016491">
    <property type="term" value="F:oxidoreductase activity"/>
    <property type="evidence" value="ECO:0007669"/>
    <property type="project" value="UniProtKB-KW"/>
</dbReference>
<sequence>MYTITTSVEIAAPPGVVRDKFLDFAALPTYSPSGFIRHISSVIDKPPTHLQAGDRLNCTVNYGKTHFTPIVQANTPALFSWVGSIPGIFTGEHRFSFGSIDADQPGKPYRTRLVHEERFTGLLSFLMGQGMLANAAGWRENTRQGNLRIDFTSSPSKHSKPAAHRTWMRIAGSQAGVHSSMACFFLGNLRVTYLRGIGEKVADSSNSGRRIDAETMAEITPLIPDRSYGLHSILYSKDRKSSVSFVMTGEYVKDQPAGFSNRIQRIAIVGAGGTVGRPITEELLRTGQHSVTALTRIGSTSQVPSGVQSIAVDYDDEASLVRALQGHDCLIISLSVQTPRDTQPKLLQAASQAGIRHVMPNVWGCDVMHPPLADSGLNWGGFRELVAGIEAKGMGWTALICGFWYEHSLVLGPSAFGFDLPAKKLILNDDGNTKINISTLAQCGRAVSTLLSLPVLPEDEQDDQLTLSRWRNKPVYISSFLLSQRDMLASWLRVTGETADSWTIEQESSQGRYERGLELMKKGDHAGLVLAMYSRVFFPNGDGNHEQRRGLDNDLLRLPTEDLDEHTRQAKAMSDRGYNYMTNRN</sequence>
<dbReference type="Proteomes" id="UP000286921">
    <property type="component" value="Unassembled WGS sequence"/>
</dbReference>
<dbReference type="CDD" id="cd05259">
    <property type="entry name" value="PCBER_SDR_a"/>
    <property type="match status" value="1"/>
</dbReference>
<dbReference type="EMBL" id="BDHI01000008">
    <property type="protein sequence ID" value="GCB21401.1"/>
    <property type="molecule type" value="Genomic_DNA"/>
</dbReference>
<dbReference type="PANTHER" id="PTHR47706:SF7">
    <property type="entry name" value="CIPA-LIKE, PUTATIVE (AFU_ORTHOLOGUE AFUA_1G01630)-RELATED"/>
    <property type="match status" value="1"/>
</dbReference>
<name>A0A401KQ59_ASPAW</name>
<dbReference type="CDD" id="cd07822">
    <property type="entry name" value="SRPBCC_4"/>
    <property type="match status" value="1"/>
</dbReference>
<dbReference type="InterPro" id="IPR045312">
    <property type="entry name" value="PCBER-like"/>
</dbReference>
<dbReference type="PANTHER" id="PTHR47706">
    <property type="entry name" value="NMRA-LIKE FAMILY PROTEIN"/>
    <property type="match status" value="1"/>
</dbReference>
<dbReference type="InterPro" id="IPR036291">
    <property type="entry name" value="NAD(P)-bd_dom_sf"/>
</dbReference>
<evidence type="ECO:0000259" key="3">
    <source>
        <dbReference type="Pfam" id="PF05368"/>
    </source>
</evidence>
<dbReference type="SUPFAM" id="SSF55961">
    <property type="entry name" value="Bet v1-like"/>
    <property type="match status" value="1"/>
</dbReference>
<reference evidence="4 5" key="1">
    <citation type="submission" date="2016-09" db="EMBL/GenBank/DDBJ databases">
        <title>Aspergillus awamori IFM 58123T.</title>
        <authorList>
            <person name="Kusuya Y."/>
            <person name="Shimizu M."/>
            <person name="Takahashi H."/>
            <person name="Yaguchi T."/>
        </authorList>
    </citation>
    <scope>NUCLEOTIDE SEQUENCE [LARGE SCALE GENOMIC DNA]</scope>
    <source>
        <strain evidence="4 5">IFM 58123</strain>
    </source>
</reference>
<accession>A0A401KQ59</accession>
<gene>
    <name evidence="4" type="ORF">AAWM_04286</name>
</gene>
<dbReference type="SUPFAM" id="SSF51735">
    <property type="entry name" value="NAD(P)-binding Rossmann-fold domains"/>
    <property type="match status" value="1"/>
</dbReference>
<dbReference type="Gene3D" id="3.90.25.10">
    <property type="entry name" value="UDP-galactose 4-epimerase, domain 1"/>
    <property type="match status" value="1"/>
</dbReference>
<dbReference type="Pfam" id="PF05368">
    <property type="entry name" value="NmrA"/>
    <property type="match status" value="1"/>
</dbReference>
<dbReference type="Gene3D" id="3.40.50.720">
    <property type="entry name" value="NAD(P)-binding Rossmann-like Domain"/>
    <property type="match status" value="1"/>
</dbReference>
<dbReference type="InterPro" id="IPR023393">
    <property type="entry name" value="START-like_dom_sf"/>
</dbReference>
<protein>
    <submittedName>
        <fullName evidence="4">Isoflavone reductase homolog IRL</fullName>
    </submittedName>
</protein>
<evidence type="ECO:0000313" key="5">
    <source>
        <dbReference type="Proteomes" id="UP000286921"/>
    </source>
</evidence>
<feature type="domain" description="NmrA-like" evidence="3">
    <location>
        <begin position="264"/>
        <end position="366"/>
    </location>
</feature>
<comment type="caution">
    <text evidence="4">The sequence shown here is derived from an EMBL/GenBank/DDBJ whole genome shotgun (WGS) entry which is preliminary data.</text>
</comment>
<evidence type="ECO:0000256" key="1">
    <source>
        <dbReference type="ARBA" id="ARBA00022857"/>
    </source>
</evidence>
<keyword evidence="1" id="KW-0521">NADP</keyword>
<dbReference type="STRING" id="105351.A0A401KQ59"/>